<accession>A0AAX4L302</accession>
<name>A0AAX4L302_9CREN</name>
<reference evidence="2 3" key="1">
    <citation type="submission" date="2024-02" db="EMBL/GenBank/DDBJ databases">
        <title>STSV induces naive adaptation in Sulfolobus.</title>
        <authorList>
            <person name="Xiang X."/>
            <person name="Song M."/>
        </authorList>
    </citation>
    <scope>NUCLEOTIDE SEQUENCE [LARGE SCALE GENOMIC DNA]</scope>
    <source>
        <strain evidence="2 3">RT2</strain>
    </source>
</reference>
<evidence type="ECO:0000313" key="2">
    <source>
        <dbReference type="EMBL" id="WWQ61018.1"/>
    </source>
</evidence>
<dbReference type="AlphaFoldDB" id="A0AAX4L302"/>
<dbReference type="EMBL" id="CP146016">
    <property type="protein sequence ID" value="WWQ61018.1"/>
    <property type="molecule type" value="Genomic_DNA"/>
</dbReference>
<dbReference type="RefSeq" id="WP_338602705.1">
    <property type="nucleotide sequence ID" value="NZ_CP146016.1"/>
</dbReference>
<gene>
    <name evidence="2" type="ORF">V6M85_02750</name>
</gene>
<dbReference type="Proteomes" id="UP001432202">
    <property type="component" value="Chromosome"/>
</dbReference>
<evidence type="ECO:0000313" key="3">
    <source>
        <dbReference type="Proteomes" id="UP001432202"/>
    </source>
</evidence>
<sequence length="54" mass="6365">MSSELIIILEWYEEVWILDCHVDGVPYFTIGNRSYATLRYLLFFVVVLIVVIVI</sequence>
<dbReference type="GeneID" id="89335652"/>
<keyword evidence="1" id="KW-0812">Transmembrane</keyword>
<proteinExistence type="predicted"/>
<evidence type="ECO:0000256" key="1">
    <source>
        <dbReference type="SAM" id="Phobius"/>
    </source>
</evidence>
<keyword evidence="3" id="KW-1185">Reference proteome</keyword>
<feature type="transmembrane region" description="Helical" evidence="1">
    <location>
        <begin position="36"/>
        <end position="53"/>
    </location>
</feature>
<protein>
    <submittedName>
        <fullName evidence="2">Uncharacterized protein</fullName>
    </submittedName>
</protein>
<organism evidence="2 3">
    <name type="scientific">Sulfolobus tengchongensis</name>
    <dbReference type="NCBI Taxonomy" id="207809"/>
    <lineage>
        <taxon>Archaea</taxon>
        <taxon>Thermoproteota</taxon>
        <taxon>Thermoprotei</taxon>
        <taxon>Sulfolobales</taxon>
        <taxon>Sulfolobaceae</taxon>
        <taxon>Sulfolobus</taxon>
    </lineage>
</organism>
<keyword evidence="1" id="KW-0472">Membrane</keyword>
<keyword evidence="1" id="KW-1133">Transmembrane helix</keyword>